<dbReference type="PANTHER" id="PTHR42852:SF13">
    <property type="entry name" value="PROTEIN DIPZ"/>
    <property type="match status" value="1"/>
</dbReference>
<dbReference type="GO" id="GO:0016491">
    <property type="term" value="F:oxidoreductase activity"/>
    <property type="evidence" value="ECO:0007669"/>
    <property type="project" value="InterPro"/>
</dbReference>
<comment type="caution">
    <text evidence="2">The sequence shown here is derived from an EMBL/GenBank/DDBJ whole genome shotgun (WGS) entry which is preliminary data.</text>
</comment>
<dbReference type="AlphaFoldDB" id="A0A6M0K146"/>
<dbReference type="GO" id="GO:0016209">
    <property type="term" value="F:antioxidant activity"/>
    <property type="evidence" value="ECO:0007669"/>
    <property type="project" value="InterPro"/>
</dbReference>
<dbReference type="EMBL" id="JAAIJQ010000052">
    <property type="protein sequence ID" value="NEV63482.1"/>
    <property type="molecule type" value="Genomic_DNA"/>
</dbReference>
<proteinExistence type="predicted"/>
<protein>
    <submittedName>
        <fullName evidence="2">TlpA family protein disulfide reductase</fullName>
    </submittedName>
</protein>
<dbReference type="InterPro" id="IPR036249">
    <property type="entry name" value="Thioredoxin-like_sf"/>
</dbReference>
<reference evidence="2 3" key="1">
    <citation type="submission" date="2020-02" db="EMBL/GenBank/DDBJ databases">
        <title>Genome sequences of Thiorhodococcus mannitoliphagus and Thiorhodococcus minor, purple sulfur photosynthetic bacteria in the gammaproteobacterial family, Chromatiaceae.</title>
        <authorList>
            <person name="Aviles F.A."/>
            <person name="Meyer T.E."/>
            <person name="Kyndt J.A."/>
        </authorList>
    </citation>
    <scope>NUCLEOTIDE SEQUENCE [LARGE SCALE GENOMIC DNA]</scope>
    <source>
        <strain evidence="2 3">DSM 11518</strain>
    </source>
</reference>
<dbReference type="InterPro" id="IPR000866">
    <property type="entry name" value="AhpC/TSA"/>
</dbReference>
<dbReference type="PANTHER" id="PTHR42852">
    <property type="entry name" value="THIOL:DISULFIDE INTERCHANGE PROTEIN DSBE"/>
    <property type="match status" value="1"/>
</dbReference>
<sequence length="188" mass="20822">MKAVKVIGVTILAGAISIGAAIFGQRWVDESPMLERLTERGPDQLQALPDFRLLDLQGREVASNSWAGKVLILNFWATWCASCIDEMPMLIRAQQALREDGVQFVGIAADKVQDVKDFLVDHPVSYPILIADAEVVELSKRLGNRLEVLPFTVIFDRRGRRVFSQIGGLTAEELRAQLRPLLPDSAAL</sequence>
<dbReference type="CDD" id="cd02966">
    <property type="entry name" value="TlpA_like_family"/>
    <property type="match status" value="1"/>
</dbReference>
<evidence type="ECO:0000259" key="1">
    <source>
        <dbReference type="PROSITE" id="PS51352"/>
    </source>
</evidence>
<evidence type="ECO:0000313" key="2">
    <source>
        <dbReference type="EMBL" id="NEV63482.1"/>
    </source>
</evidence>
<name>A0A6M0K146_9GAMM</name>
<dbReference type="SUPFAM" id="SSF52833">
    <property type="entry name" value="Thioredoxin-like"/>
    <property type="match status" value="1"/>
</dbReference>
<dbReference type="RefSeq" id="WP_164453944.1">
    <property type="nucleotide sequence ID" value="NZ_JAAIJQ010000052.1"/>
</dbReference>
<dbReference type="Pfam" id="PF00578">
    <property type="entry name" value="AhpC-TSA"/>
    <property type="match status" value="1"/>
</dbReference>
<organism evidence="2 3">
    <name type="scientific">Thiorhodococcus minor</name>
    <dbReference type="NCBI Taxonomy" id="57489"/>
    <lineage>
        <taxon>Bacteria</taxon>
        <taxon>Pseudomonadati</taxon>
        <taxon>Pseudomonadota</taxon>
        <taxon>Gammaproteobacteria</taxon>
        <taxon>Chromatiales</taxon>
        <taxon>Chromatiaceae</taxon>
        <taxon>Thiorhodococcus</taxon>
    </lineage>
</organism>
<dbReference type="InterPro" id="IPR050553">
    <property type="entry name" value="Thioredoxin_ResA/DsbE_sf"/>
</dbReference>
<dbReference type="PROSITE" id="PS51352">
    <property type="entry name" value="THIOREDOXIN_2"/>
    <property type="match status" value="1"/>
</dbReference>
<dbReference type="Proteomes" id="UP000483379">
    <property type="component" value="Unassembled WGS sequence"/>
</dbReference>
<dbReference type="Gene3D" id="3.40.30.10">
    <property type="entry name" value="Glutaredoxin"/>
    <property type="match status" value="1"/>
</dbReference>
<keyword evidence="3" id="KW-1185">Reference proteome</keyword>
<gene>
    <name evidence="2" type="ORF">G3446_16575</name>
</gene>
<evidence type="ECO:0000313" key="3">
    <source>
        <dbReference type="Proteomes" id="UP000483379"/>
    </source>
</evidence>
<feature type="domain" description="Thioredoxin" evidence="1">
    <location>
        <begin position="42"/>
        <end position="183"/>
    </location>
</feature>
<accession>A0A6M0K146</accession>
<dbReference type="InterPro" id="IPR013766">
    <property type="entry name" value="Thioredoxin_domain"/>
</dbReference>